<dbReference type="GO" id="GO:0022857">
    <property type="term" value="F:transmembrane transporter activity"/>
    <property type="evidence" value="ECO:0007669"/>
    <property type="project" value="InterPro"/>
</dbReference>
<dbReference type="PANTHER" id="PTHR32347:SF14">
    <property type="entry name" value="EFFLUX SYSTEM COMPONENT YKNX-RELATED"/>
    <property type="match status" value="1"/>
</dbReference>
<reference evidence="6" key="1">
    <citation type="submission" date="2023-03" db="EMBL/GenBank/DDBJ databases">
        <title>Andean soil-derived lignocellulolytic bacterial consortium as a source of novel taxa and putative plastic-active enzymes.</title>
        <authorList>
            <person name="Diaz-Garcia L."/>
            <person name="Chuvochina M."/>
            <person name="Feuerriegel G."/>
            <person name="Bunk B."/>
            <person name="Sproer C."/>
            <person name="Streit W.R."/>
            <person name="Rodriguez L.M."/>
            <person name="Overmann J."/>
            <person name="Jimenez D.J."/>
        </authorList>
    </citation>
    <scope>NUCLEOTIDE SEQUENCE</scope>
    <source>
        <strain evidence="6">MAG 26</strain>
    </source>
</reference>
<evidence type="ECO:0000259" key="5">
    <source>
        <dbReference type="Pfam" id="PF25954"/>
    </source>
</evidence>
<dbReference type="NCBIfam" id="TIGR01730">
    <property type="entry name" value="RND_mfp"/>
    <property type="match status" value="1"/>
</dbReference>
<organism evidence="6 7">
    <name type="scientific">Candidatus Andeanibacterium colombiense</name>
    <dbReference type="NCBI Taxonomy" id="3121345"/>
    <lineage>
        <taxon>Bacteria</taxon>
        <taxon>Pseudomonadati</taxon>
        <taxon>Pseudomonadota</taxon>
        <taxon>Alphaproteobacteria</taxon>
        <taxon>Sphingomonadales</taxon>
        <taxon>Sphingomonadaceae</taxon>
        <taxon>Candidatus Andeanibacterium</taxon>
    </lineage>
</organism>
<comment type="subcellular location">
    <subcellularLocation>
        <location evidence="1">Cell envelope</location>
    </subcellularLocation>
</comment>
<evidence type="ECO:0000313" key="7">
    <source>
        <dbReference type="Proteomes" id="UP001218362"/>
    </source>
</evidence>
<accession>A0AAJ6BPN6</accession>
<evidence type="ECO:0000256" key="2">
    <source>
        <dbReference type="ARBA" id="ARBA00009477"/>
    </source>
</evidence>
<dbReference type="Pfam" id="PF25954">
    <property type="entry name" value="Beta-barrel_RND_2"/>
    <property type="match status" value="1"/>
</dbReference>
<evidence type="ECO:0000256" key="4">
    <source>
        <dbReference type="SAM" id="Phobius"/>
    </source>
</evidence>
<dbReference type="Gene3D" id="2.40.30.170">
    <property type="match status" value="1"/>
</dbReference>
<dbReference type="GO" id="GO:0016020">
    <property type="term" value="C:membrane"/>
    <property type="evidence" value="ECO:0007669"/>
    <property type="project" value="InterPro"/>
</dbReference>
<keyword evidence="4" id="KW-0812">Transmembrane</keyword>
<feature type="domain" description="CusB-like beta-barrel" evidence="5">
    <location>
        <begin position="249"/>
        <end position="336"/>
    </location>
</feature>
<evidence type="ECO:0000313" key="6">
    <source>
        <dbReference type="EMBL" id="WEK48172.1"/>
    </source>
</evidence>
<dbReference type="SUPFAM" id="SSF111369">
    <property type="entry name" value="HlyD-like secretion proteins"/>
    <property type="match status" value="1"/>
</dbReference>
<keyword evidence="4" id="KW-0472">Membrane</keyword>
<dbReference type="EMBL" id="CP119316">
    <property type="protein sequence ID" value="WEK48172.1"/>
    <property type="molecule type" value="Genomic_DNA"/>
</dbReference>
<dbReference type="Gene3D" id="2.40.50.100">
    <property type="match status" value="1"/>
</dbReference>
<gene>
    <name evidence="6" type="ORF">P0Y56_07710</name>
</gene>
<dbReference type="PANTHER" id="PTHR32347">
    <property type="entry name" value="EFFLUX SYSTEM COMPONENT YKNX-RELATED"/>
    <property type="match status" value="1"/>
</dbReference>
<evidence type="ECO:0000256" key="1">
    <source>
        <dbReference type="ARBA" id="ARBA00004196"/>
    </source>
</evidence>
<protein>
    <submittedName>
        <fullName evidence="6">Efflux RND transporter periplasmic adaptor subunit</fullName>
    </submittedName>
</protein>
<dbReference type="AlphaFoldDB" id="A0AAJ6BPN6"/>
<dbReference type="GO" id="GO:0030313">
    <property type="term" value="C:cell envelope"/>
    <property type="evidence" value="ECO:0007669"/>
    <property type="project" value="UniProtKB-SubCell"/>
</dbReference>
<comment type="similarity">
    <text evidence="2">Belongs to the membrane fusion protein (MFP) (TC 8.A.1) family.</text>
</comment>
<feature type="transmembrane region" description="Helical" evidence="4">
    <location>
        <begin position="30"/>
        <end position="48"/>
    </location>
</feature>
<dbReference type="InterPro" id="IPR050465">
    <property type="entry name" value="UPF0194_transport"/>
</dbReference>
<name>A0AAJ6BPN6_9SPHN</name>
<sequence>MSDMTAPNQQSIDEFLGSDDRPVWQRWAKIWIPLLVLLAILVAAIWYTRDSRKPQYVTTEVTRKSLDVEVNATGNLRPTNQVEVGSEVSGKIDAIYVDVNDRVTQGQVLARINTDVIDDQIKQAVAGLQSARASVAQAQATLTVDTAQLARLQEVSRLSGGKVPSKSEMEVAQANVARDRASLAAAQANASSAAAQLSTAQTNKSRAIIVSPVSGVVLARQVEPGQTVAASFSTPTLFVLAQDLSQMQLRVSVDEADVGQVKAGQKASFTVDAYPGRRFPAQVERINLGSNNTATAAAATTTQASQVVVYEARLTVANPEGLLRPGMTATANIATATTGVQMLVPNGALRFKPGATGPGGGNALNPQIGLQQEEQKASIGVGSSQQIYVLDEGGNLKAIKVTTGQSDGRLTVVRSSELKPGMKVVTGVKASGK</sequence>
<proteinExistence type="inferred from homology"/>
<keyword evidence="4" id="KW-1133">Transmembrane helix</keyword>
<dbReference type="Proteomes" id="UP001218362">
    <property type="component" value="Chromosome"/>
</dbReference>
<evidence type="ECO:0000256" key="3">
    <source>
        <dbReference type="ARBA" id="ARBA00023054"/>
    </source>
</evidence>
<dbReference type="KEGG" id="acob:P0Y56_07710"/>
<dbReference type="InterPro" id="IPR058792">
    <property type="entry name" value="Beta-barrel_RND_2"/>
</dbReference>
<dbReference type="InterPro" id="IPR006143">
    <property type="entry name" value="RND_pump_MFP"/>
</dbReference>
<keyword evidence="3" id="KW-0175">Coiled coil</keyword>